<organism evidence="1 2">
    <name type="scientific">Magallana gigas</name>
    <name type="common">Pacific oyster</name>
    <name type="synonym">Crassostrea gigas</name>
    <dbReference type="NCBI Taxonomy" id="29159"/>
    <lineage>
        <taxon>Eukaryota</taxon>
        <taxon>Metazoa</taxon>
        <taxon>Spiralia</taxon>
        <taxon>Lophotrochozoa</taxon>
        <taxon>Mollusca</taxon>
        <taxon>Bivalvia</taxon>
        <taxon>Autobranchia</taxon>
        <taxon>Pteriomorphia</taxon>
        <taxon>Ostreida</taxon>
        <taxon>Ostreoidea</taxon>
        <taxon>Ostreidae</taxon>
        <taxon>Magallana</taxon>
    </lineage>
</organism>
<sequence length="113" mass="11692">SAPTPFWNPNLVIRTRKAVAPKEVVERGGKSDNLPFVIGKSNPHAAQTSSNGGSPNQFISLLKAGSASGQVSNVVIKENAVISSQGMVVVSQANSEAPITTNGPTVNQVNNVN</sequence>
<dbReference type="EnsemblMetazoa" id="G21785.6">
    <property type="protein sequence ID" value="G21785.6:cds"/>
    <property type="gene ID" value="G21785"/>
</dbReference>
<accession>A0A8W8K204</accession>
<protein>
    <submittedName>
        <fullName evidence="1">Uncharacterized protein</fullName>
    </submittedName>
</protein>
<dbReference type="Proteomes" id="UP000005408">
    <property type="component" value="Unassembled WGS sequence"/>
</dbReference>
<dbReference type="EnsemblMetazoa" id="G21785.5">
    <property type="protein sequence ID" value="G21785.5:cds"/>
    <property type="gene ID" value="G21785"/>
</dbReference>
<evidence type="ECO:0000313" key="2">
    <source>
        <dbReference type="Proteomes" id="UP000005408"/>
    </source>
</evidence>
<name>A0A8W8K204_MAGGI</name>
<reference evidence="1" key="1">
    <citation type="submission" date="2022-08" db="UniProtKB">
        <authorList>
            <consortium name="EnsemblMetazoa"/>
        </authorList>
    </citation>
    <scope>IDENTIFICATION</scope>
    <source>
        <strain evidence="1">05x7-T-G4-1.051#20</strain>
    </source>
</reference>
<keyword evidence="2" id="KW-1185">Reference proteome</keyword>
<proteinExistence type="predicted"/>
<evidence type="ECO:0000313" key="1">
    <source>
        <dbReference type="EnsemblMetazoa" id="G21785.6:cds"/>
    </source>
</evidence>
<dbReference type="AlphaFoldDB" id="A0A8W8K204"/>